<dbReference type="Pfam" id="PF13685">
    <property type="entry name" value="Fe-ADH_2"/>
    <property type="match status" value="1"/>
</dbReference>
<protein>
    <submittedName>
        <fullName evidence="13">3-dehydroquinate synthase</fullName>
    </submittedName>
</protein>
<keyword evidence="3 10" id="KW-0479">Metal-binding</keyword>
<feature type="binding site" evidence="12">
    <location>
        <begin position="118"/>
        <end position="121"/>
    </location>
    <ligand>
        <name>NAD(+)</name>
        <dbReference type="ChEBI" id="CHEBI:57540"/>
    </ligand>
</feature>
<reference evidence="13 14" key="2">
    <citation type="journal article" date="2011" name="J. Bacteriol.">
        <title>Complete genome sequences for the anaerobic, extremely thermophilic plant biomass-degrading bacteria Caldicellulosiruptor hydrothermalis, Caldicellulosiruptor kristjanssonii, Caldicellulosiruptor kronotskyensis, Caldicellulosiruptor owensenis, and Caldicellulosiruptor lactoaceticus.</title>
        <authorList>
            <person name="Blumer-Schuette S.E."/>
            <person name="Ozdemir I."/>
            <person name="Mistry D."/>
            <person name="Lucas S."/>
            <person name="Lapidus A."/>
            <person name="Cheng J.F."/>
            <person name="Goodwin L.A."/>
            <person name="Pitluck S."/>
            <person name="Land M.L."/>
            <person name="Hauser L.J."/>
            <person name="Woyke T."/>
            <person name="Mikhailova N."/>
            <person name="Pati A."/>
            <person name="Kyrpides N.C."/>
            <person name="Ivanova N."/>
            <person name="Detter J.C."/>
            <person name="Walston-Davenport K."/>
            <person name="Han S."/>
            <person name="Adams M.W."/>
            <person name="Kelly R.M."/>
        </authorList>
    </citation>
    <scope>NUCLEOTIDE SEQUENCE [LARGE SCALE GENOMIC DNA]</scope>
    <source>
        <strain evidence="14">DSM 18902 / VKM B-2412 / 2002</strain>
    </source>
</reference>
<evidence type="ECO:0000256" key="3">
    <source>
        <dbReference type="ARBA" id="ARBA00022723"/>
    </source>
</evidence>
<dbReference type="PATRIC" id="fig|632348.3.peg.400"/>
<dbReference type="Proteomes" id="UP000006835">
    <property type="component" value="Chromosome"/>
</dbReference>
<dbReference type="PANTHER" id="PTHR43616:SF5">
    <property type="entry name" value="GLYCEROL DEHYDROGENASE 1"/>
    <property type="match status" value="1"/>
</dbReference>
<feature type="binding site" evidence="10">
    <location>
        <position position="171"/>
    </location>
    <ligand>
        <name>glycerol</name>
        <dbReference type="ChEBI" id="CHEBI:17754"/>
    </ligand>
</feature>
<dbReference type="PANTHER" id="PTHR43616">
    <property type="entry name" value="GLYCEROL DEHYDROGENASE"/>
    <property type="match status" value="1"/>
</dbReference>
<evidence type="ECO:0000256" key="11">
    <source>
        <dbReference type="PIRSR" id="PIRSR000112-2"/>
    </source>
</evidence>
<dbReference type="SUPFAM" id="SSF56796">
    <property type="entry name" value="Dehydroquinate synthase-like"/>
    <property type="match status" value="1"/>
</dbReference>
<evidence type="ECO:0000256" key="2">
    <source>
        <dbReference type="ARBA" id="ARBA00022516"/>
    </source>
</evidence>
<evidence type="ECO:0000256" key="4">
    <source>
        <dbReference type="ARBA" id="ARBA00022857"/>
    </source>
</evidence>
<dbReference type="OrthoDB" id="9763580at2"/>
<dbReference type="GO" id="GO:0016614">
    <property type="term" value="F:oxidoreductase activity, acting on CH-OH group of donors"/>
    <property type="evidence" value="ECO:0007669"/>
    <property type="project" value="InterPro"/>
</dbReference>
<feature type="binding site" evidence="11">
    <location>
        <position position="123"/>
    </location>
    <ligand>
        <name>glycerol</name>
        <dbReference type="ChEBI" id="CHEBI:17754"/>
    </ligand>
</feature>
<evidence type="ECO:0000256" key="8">
    <source>
        <dbReference type="ARBA" id="ARBA00023209"/>
    </source>
</evidence>
<feature type="binding site" evidence="12">
    <location>
        <position position="127"/>
    </location>
    <ligand>
        <name>NAD(+)</name>
        <dbReference type="ChEBI" id="CHEBI:57540"/>
    </ligand>
</feature>
<evidence type="ECO:0000313" key="14">
    <source>
        <dbReference type="Proteomes" id="UP000006835"/>
    </source>
</evidence>
<evidence type="ECO:0000256" key="7">
    <source>
        <dbReference type="ARBA" id="ARBA00023098"/>
    </source>
</evidence>
<dbReference type="Gene3D" id="1.20.1090.10">
    <property type="entry name" value="Dehydroquinate synthase-like - alpha domain"/>
    <property type="match status" value="1"/>
</dbReference>
<dbReference type="RefSeq" id="WP_013429435.1">
    <property type="nucleotide sequence ID" value="NC_014720.1"/>
</dbReference>
<evidence type="ECO:0000256" key="10">
    <source>
        <dbReference type="PIRSR" id="PIRSR000112-1"/>
    </source>
</evidence>
<dbReference type="GO" id="GO:0008654">
    <property type="term" value="P:phospholipid biosynthetic process"/>
    <property type="evidence" value="ECO:0007669"/>
    <property type="project" value="UniProtKB-KW"/>
</dbReference>
<keyword evidence="7" id="KW-0443">Lipid metabolism</keyword>
<reference key="1">
    <citation type="submission" date="2010-11" db="EMBL/GenBank/DDBJ databases">
        <title>Complete sequence of Caldicellulosiruptor kronotskyensis 2002.</title>
        <authorList>
            <consortium name="US DOE Joint Genome Institute"/>
            <person name="Lucas S."/>
            <person name="Copeland A."/>
            <person name="Lapidus A."/>
            <person name="Cheng J.-F."/>
            <person name="Bruce D."/>
            <person name="Goodwin L."/>
            <person name="Pitluck S."/>
            <person name="Davenport K."/>
            <person name="Detter J.C."/>
            <person name="Han C."/>
            <person name="Tapia R."/>
            <person name="Land M."/>
            <person name="Hauser L."/>
            <person name="Jeffries C."/>
            <person name="Kyrpides N."/>
            <person name="Ivanova N."/>
            <person name="Mikhailova N."/>
            <person name="Blumer-Schuette S.E."/>
            <person name="Kelly R.M."/>
            <person name="Woyke T."/>
        </authorList>
    </citation>
    <scope>NUCLEOTIDE SEQUENCE</scope>
    <source>
        <strain>2002</strain>
    </source>
</reference>
<evidence type="ECO:0000256" key="5">
    <source>
        <dbReference type="ARBA" id="ARBA00023002"/>
    </source>
</evidence>
<feature type="binding site" evidence="10">
    <location>
        <position position="267"/>
    </location>
    <ligand>
        <name>glycerol</name>
        <dbReference type="ChEBI" id="CHEBI:17754"/>
    </ligand>
</feature>
<dbReference type="EMBL" id="CP002330">
    <property type="protein sequence ID" value="ADQ45278.1"/>
    <property type="molecule type" value="Genomic_DNA"/>
</dbReference>
<proteinExistence type="predicted"/>
<dbReference type="PIRSF" id="PIRSF000112">
    <property type="entry name" value="Glycerol_dehydrogenase"/>
    <property type="match status" value="1"/>
</dbReference>
<evidence type="ECO:0000313" key="13">
    <source>
        <dbReference type="EMBL" id="ADQ45278.1"/>
    </source>
</evidence>
<accession>E4SDZ1</accession>
<keyword evidence="10" id="KW-0862">Zinc</keyword>
<dbReference type="KEGG" id="ckn:Calkro_0375"/>
<dbReference type="GO" id="GO:0046872">
    <property type="term" value="F:metal ion binding"/>
    <property type="evidence" value="ECO:0007669"/>
    <property type="project" value="UniProtKB-KW"/>
</dbReference>
<dbReference type="AlphaFoldDB" id="E4SDZ1"/>
<keyword evidence="9" id="KW-1208">Phospholipid metabolism</keyword>
<keyword evidence="1" id="KW-0963">Cytoplasm</keyword>
<feature type="binding site" evidence="10">
    <location>
        <position position="250"/>
    </location>
    <ligand>
        <name>glycerol</name>
        <dbReference type="ChEBI" id="CHEBI:17754"/>
    </ligand>
</feature>
<keyword evidence="4" id="KW-0521">NADP</keyword>
<dbReference type="HOGENOM" id="CLU_038362_0_0_9"/>
<evidence type="ECO:0000256" key="1">
    <source>
        <dbReference type="ARBA" id="ARBA00022490"/>
    </source>
</evidence>
<gene>
    <name evidence="13" type="ordered locus">Calkro_0375</name>
</gene>
<dbReference type="CDD" id="cd08174">
    <property type="entry name" value="G1PDH-like"/>
    <property type="match status" value="1"/>
</dbReference>
<dbReference type="Gene3D" id="3.40.50.1970">
    <property type="match status" value="1"/>
</dbReference>
<dbReference type="InterPro" id="IPR016205">
    <property type="entry name" value="Glycerol_DH"/>
</dbReference>
<feature type="binding site" evidence="12">
    <location>
        <begin position="96"/>
        <end position="100"/>
    </location>
    <ligand>
        <name>NAD(+)</name>
        <dbReference type="ChEBI" id="CHEBI:57540"/>
    </ligand>
</feature>
<sequence length="352" mass="39698">MQLFNLPIFLTIEESIINRLGKELEIKIGNLIKRKTMLFTSEGNFHRYKYVIEKLKDELKNISLYFVKDSSYDIAVEAAKTILIEDYELIIGFGGGKVLDTAKYAAYVSKKKYISIPTILSNDGVASPIAVLKTTNGRAKSFGCKVPDGIIIDVNIVKEAPDNLLMAGVGDTVSNYTALYDWKLQCEYEGIQLNDFAYLLSDAALNLVLYTTEKKLKNENFIRQLAQSFVLSGLAMEIAGSSRPCSGSEHLFSHALDEYYSHINVPHGLKVALGSIASCIFQKRDYKIIVDFLKTFGVDVSPDKLGINKDIFIDAWMKAKLTRPERFTVLDIIKLSEKYLEEVYYKIMEVLK</sequence>
<name>E4SDZ1_CALK2</name>
<organism evidence="13 14">
    <name type="scientific">Caldicellulosiruptor kronotskyensis (strain DSM 18902 / VKM B-2412 / 2002)</name>
    <dbReference type="NCBI Taxonomy" id="632348"/>
    <lineage>
        <taxon>Bacteria</taxon>
        <taxon>Bacillati</taxon>
        <taxon>Bacillota</taxon>
        <taxon>Bacillota incertae sedis</taxon>
        <taxon>Caldicellulosiruptorales</taxon>
        <taxon>Caldicellulosiruptoraceae</taxon>
        <taxon>Caldicellulosiruptor</taxon>
    </lineage>
</organism>
<evidence type="ECO:0000256" key="12">
    <source>
        <dbReference type="PIRSR" id="PIRSR000112-3"/>
    </source>
</evidence>
<dbReference type="InterPro" id="IPR032837">
    <property type="entry name" value="G1PDH"/>
</dbReference>
<keyword evidence="8" id="KW-0594">Phospholipid biosynthesis</keyword>
<evidence type="ECO:0000256" key="6">
    <source>
        <dbReference type="ARBA" id="ARBA00023027"/>
    </source>
</evidence>
<keyword evidence="2" id="KW-0444">Lipid biosynthesis</keyword>
<keyword evidence="6 12" id="KW-0520">NAD</keyword>
<keyword evidence="5" id="KW-0560">Oxidoreductase</keyword>
<evidence type="ECO:0000256" key="9">
    <source>
        <dbReference type="ARBA" id="ARBA00023264"/>
    </source>
</evidence>
<keyword evidence="14" id="KW-1185">Reference proteome</keyword>
<comment type="cofactor">
    <cofactor evidence="10">
        <name>Zn(2+)</name>
        <dbReference type="ChEBI" id="CHEBI:29105"/>
    </cofactor>
    <text evidence="10">Binds 1 zinc ion per subunit.</text>
</comment>